<dbReference type="PATRIC" id="fig|329854.7.peg.3693"/>
<accession>A0A139L211</accession>
<feature type="coiled-coil region" evidence="1">
    <location>
        <begin position="170"/>
        <end position="201"/>
    </location>
</feature>
<evidence type="ECO:0000256" key="1">
    <source>
        <dbReference type="SAM" id="Coils"/>
    </source>
</evidence>
<name>A0A139L211_9BACE</name>
<comment type="caution">
    <text evidence="3">The sequence shown here is derived from an EMBL/GenBank/DDBJ whole genome shotgun (WGS) entry which is preliminary data.</text>
</comment>
<dbReference type="Proteomes" id="UP000070319">
    <property type="component" value="Unassembled WGS sequence"/>
</dbReference>
<evidence type="ECO:0000313" key="3">
    <source>
        <dbReference type="EMBL" id="KXT45482.1"/>
    </source>
</evidence>
<reference evidence="3 4" key="1">
    <citation type="submission" date="2016-02" db="EMBL/GenBank/DDBJ databases">
        <authorList>
            <person name="Wen L."/>
            <person name="He K."/>
            <person name="Yang H."/>
        </authorList>
    </citation>
    <scope>NUCLEOTIDE SEQUENCE [LARGE SCALE GENOMIC DNA]</scope>
    <source>
        <strain evidence="3 4">KLE1704</strain>
    </source>
</reference>
<protein>
    <submittedName>
        <fullName evidence="3">Uncharacterized protein</fullName>
    </submittedName>
</protein>
<gene>
    <name evidence="3" type="ORF">HMPREF2531_03631</name>
</gene>
<evidence type="ECO:0000256" key="2">
    <source>
        <dbReference type="SAM" id="MobiDB-lite"/>
    </source>
</evidence>
<feature type="region of interest" description="Disordered" evidence="2">
    <location>
        <begin position="1"/>
        <end position="21"/>
    </location>
</feature>
<proteinExistence type="predicted"/>
<dbReference type="AlphaFoldDB" id="A0A139L211"/>
<organism evidence="3">
    <name type="scientific">Bacteroides intestinalis</name>
    <dbReference type="NCBI Taxonomy" id="329854"/>
    <lineage>
        <taxon>Bacteria</taxon>
        <taxon>Pseudomonadati</taxon>
        <taxon>Bacteroidota</taxon>
        <taxon>Bacteroidia</taxon>
        <taxon>Bacteroidales</taxon>
        <taxon>Bacteroidaceae</taxon>
        <taxon>Bacteroides</taxon>
    </lineage>
</organism>
<sequence>MSLARISECTAKHSKGVSQRERNHVSFTKSNKLMAQERVDDFFQMAKYYAKAEKDLGVQRWVFIGFERKDGYNYIRLFSYDLPREVFERRRWVIEWRKARLVCQYPKDNVRYTLHFYDKRLGLDVRLNEDLNKLIAAKAQVTKVQRKIDEYVAYNKVHNLFFDENTDADLLKAREKLATKIANVQEAEERLKIKIEKLQKGNNYVGSKK</sequence>
<evidence type="ECO:0000313" key="4">
    <source>
        <dbReference type="Proteomes" id="UP000070319"/>
    </source>
</evidence>
<keyword evidence="1" id="KW-0175">Coiled coil</keyword>
<dbReference type="EMBL" id="LTDF01000137">
    <property type="protein sequence ID" value="KXT45482.1"/>
    <property type="molecule type" value="Genomic_DNA"/>
</dbReference>